<gene>
    <name evidence="1" type="ORF">SPSK_08069</name>
</gene>
<accession>A0A0F2MGY9</accession>
<sequence length="159" mass="17421">MAQTVARLKQVIDAASASAGIFSALLQGDAMSRRCWIVMYVPNPTNMFPKAQWLAFLLEDSNPMWHASLSSISSHRDKGTASAAKHDKMADDTAKEFHAELEPLHDLAQARTPSDHNQNDGGSICRGLHDGYDGTSLLLTLSLFSGVQQRRALLSGLRW</sequence>
<dbReference type="GeneID" id="27669992"/>
<reference evidence="1 2" key="2">
    <citation type="journal article" date="2015" name="Eukaryot. Cell">
        <title>Asexual propagation of a virulent clone complex in a human and feline outbreak of sporotrichosis.</title>
        <authorList>
            <person name="Teixeira Mde M."/>
            <person name="Rodrigues A.M."/>
            <person name="Tsui C.K."/>
            <person name="de Almeida L.G."/>
            <person name="Van Diepeningen A.D."/>
            <person name="van den Ende B.G."/>
            <person name="Fernandes G.F."/>
            <person name="Kano R."/>
            <person name="Hamelin R.C."/>
            <person name="Lopes-Bezerra L.M."/>
            <person name="Vasconcelos A.T."/>
            <person name="de Hoog S."/>
            <person name="de Camargo Z.P."/>
            <person name="Felipe M.S."/>
        </authorList>
    </citation>
    <scope>NUCLEOTIDE SEQUENCE [LARGE SCALE GENOMIC DNA]</scope>
    <source>
        <strain evidence="1 2">1099-18</strain>
    </source>
</reference>
<dbReference type="EMBL" id="AXCR01000004">
    <property type="protein sequence ID" value="KJR88339.1"/>
    <property type="molecule type" value="Genomic_DNA"/>
</dbReference>
<comment type="caution">
    <text evidence="1">The sequence shown here is derived from an EMBL/GenBank/DDBJ whole genome shotgun (WGS) entry which is preliminary data.</text>
</comment>
<proteinExistence type="predicted"/>
<dbReference type="AlphaFoldDB" id="A0A0F2MGY9"/>
<reference evidence="1 2" key="1">
    <citation type="journal article" date="2014" name="BMC Genomics">
        <title>Comparative genomics of the major fungal agents of human and animal Sporotrichosis: Sporothrix schenckii and Sporothrix brasiliensis.</title>
        <authorList>
            <person name="Teixeira M.M."/>
            <person name="de Almeida L.G."/>
            <person name="Kubitschek-Barreira P."/>
            <person name="Alves F.L."/>
            <person name="Kioshima E.S."/>
            <person name="Abadio A.K."/>
            <person name="Fernandes L."/>
            <person name="Derengowski L.S."/>
            <person name="Ferreira K.S."/>
            <person name="Souza R.C."/>
            <person name="Ruiz J.C."/>
            <person name="de Andrade N.C."/>
            <person name="Paes H.C."/>
            <person name="Nicola A.M."/>
            <person name="Albuquerque P."/>
            <person name="Gerber A.L."/>
            <person name="Martins V.P."/>
            <person name="Peconick L.D."/>
            <person name="Neto A.V."/>
            <person name="Chaucanez C.B."/>
            <person name="Silva P.A."/>
            <person name="Cunha O.L."/>
            <person name="de Oliveira F.F."/>
            <person name="dos Santos T.C."/>
            <person name="Barros A.L."/>
            <person name="Soares M.A."/>
            <person name="de Oliveira L.M."/>
            <person name="Marini M.M."/>
            <person name="Villalobos-Duno H."/>
            <person name="Cunha M.M."/>
            <person name="de Hoog S."/>
            <person name="da Silveira J.F."/>
            <person name="Henrissat B."/>
            <person name="Nino-Vega G.A."/>
            <person name="Cisalpino P.S."/>
            <person name="Mora-Montes H.M."/>
            <person name="Almeida S.R."/>
            <person name="Stajich J.E."/>
            <person name="Lopes-Bezerra L.M."/>
            <person name="Vasconcelos A.T."/>
            <person name="Felipe M.S."/>
        </authorList>
    </citation>
    <scope>NUCLEOTIDE SEQUENCE [LARGE SCALE GENOMIC DNA]</scope>
    <source>
        <strain evidence="1 2">1099-18</strain>
    </source>
</reference>
<name>A0A0F2MGY9_SPOSC</name>
<dbReference type="RefSeq" id="XP_016591015.1">
    <property type="nucleotide sequence ID" value="XM_016734715.1"/>
</dbReference>
<dbReference type="KEGG" id="ssck:SPSK_08069"/>
<evidence type="ECO:0000313" key="2">
    <source>
        <dbReference type="Proteomes" id="UP000033710"/>
    </source>
</evidence>
<organism evidence="1 2">
    <name type="scientific">Sporothrix schenckii 1099-18</name>
    <dbReference type="NCBI Taxonomy" id="1397361"/>
    <lineage>
        <taxon>Eukaryota</taxon>
        <taxon>Fungi</taxon>
        <taxon>Dikarya</taxon>
        <taxon>Ascomycota</taxon>
        <taxon>Pezizomycotina</taxon>
        <taxon>Sordariomycetes</taxon>
        <taxon>Sordariomycetidae</taxon>
        <taxon>Ophiostomatales</taxon>
        <taxon>Ophiostomataceae</taxon>
        <taxon>Sporothrix</taxon>
    </lineage>
</organism>
<dbReference type="Proteomes" id="UP000033710">
    <property type="component" value="Unassembled WGS sequence"/>
</dbReference>
<protein>
    <submittedName>
        <fullName evidence="1">Uncharacterized protein</fullName>
    </submittedName>
</protein>
<evidence type="ECO:0000313" key="1">
    <source>
        <dbReference type="EMBL" id="KJR88339.1"/>
    </source>
</evidence>
<dbReference type="VEuPathDB" id="FungiDB:SPSK_08069"/>